<dbReference type="InterPro" id="IPR003008">
    <property type="entry name" value="Tubulin_FtsZ_GTPase"/>
</dbReference>
<accession>A0A2M8Q0M3</accession>
<keyword evidence="4 8" id="KW-0547">Nucleotide-binding</keyword>
<accession>A0A2M8PGI9</accession>
<dbReference type="GO" id="GO:0003924">
    <property type="term" value="F:GTPase activity"/>
    <property type="evidence" value="ECO:0007669"/>
    <property type="project" value="UniProtKB-UniRule"/>
</dbReference>
<dbReference type="InterPro" id="IPR008280">
    <property type="entry name" value="Tub_FtsZ_C"/>
</dbReference>
<name>A0A2M8Q0M3_9CHLR</name>
<keyword evidence="6 8" id="KW-0717">Septation</keyword>
<keyword evidence="2 8" id="KW-0963">Cytoplasm</keyword>
<comment type="similarity">
    <text evidence="1 8 10">Belongs to the FtsZ family.</text>
</comment>
<proteinExistence type="inferred from homology"/>
<dbReference type="HAMAP" id="MF_00909">
    <property type="entry name" value="FtsZ"/>
    <property type="match status" value="1"/>
</dbReference>
<dbReference type="GO" id="GO:0032153">
    <property type="term" value="C:cell division site"/>
    <property type="evidence" value="ECO:0007669"/>
    <property type="project" value="UniProtKB-UniRule"/>
</dbReference>
<feature type="binding site" evidence="8">
    <location>
        <begin position="17"/>
        <end position="21"/>
    </location>
    <ligand>
        <name>GTP</name>
        <dbReference type="ChEBI" id="CHEBI:37565"/>
    </ligand>
</feature>
<dbReference type="SUPFAM" id="SSF52490">
    <property type="entry name" value="Tubulin nucleotide-binding domain-like"/>
    <property type="match status" value="1"/>
</dbReference>
<evidence type="ECO:0000259" key="13">
    <source>
        <dbReference type="SMART" id="SM00865"/>
    </source>
</evidence>
<evidence type="ECO:0000256" key="10">
    <source>
        <dbReference type="RuleBase" id="RU000631"/>
    </source>
</evidence>
<gene>
    <name evidence="8" type="primary">ftsZ</name>
    <name evidence="14" type="ORF">CUN49_04315</name>
    <name evidence="15" type="ORF">CUN50_00055</name>
</gene>
<feature type="binding site" evidence="8">
    <location>
        <position position="135"/>
    </location>
    <ligand>
        <name>GTP</name>
        <dbReference type="ChEBI" id="CHEBI:37565"/>
    </ligand>
</feature>
<evidence type="ECO:0000256" key="1">
    <source>
        <dbReference type="ARBA" id="ARBA00009690"/>
    </source>
</evidence>
<evidence type="ECO:0000256" key="11">
    <source>
        <dbReference type="SAM" id="MobiDB-lite"/>
    </source>
</evidence>
<keyword evidence="3 8" id="KW-0132">Cell division</keyword>
<dbReference type="FunFam" id="3.40.50.1440:FF:000023">
    <property type="entry name" value="Cell division protein FtsZ"/>
    <property type="match status" value="1"/>
</dbReference>
<dbReference type="Pfam" id="PF00091">
    <property type="entry name" value="Tubulin"/>
    <property type="match status" value="1"/>
</dbReference>
<evidence type="ECO:0000256" key="8">
    <source>
        <dbReference type="HAMAP-Rule" id="MF_00909"/>
    </source>
</evidence>
<evidence type="ECO:0000256" key="4">
    <source>
        <dbReference type="ARBA" id="ARBA00022741"/>
    </source>
</evidence>
<feature type="region of interest" description="Disordered" evidence="11">
    <location>
        <begin position="317"/>
        <end position="414"/>
    </location>
</feature>
<dbReference type="CDD" id="cd02201">
    <property type="entry name" value="FtsZ_type1"/>
    <property type="match status" value="1"/>
</dbReference>
<dbReference type="PANTHER" id="PTHR30314:SF3">
    <property type="entry name" value="MITOCHONDRIAL DIVISION PROTEIN FSZA"/>
    <property type="match status" value="1"/>
</dbReference>
<comment type="subunit">
    <text evidence="8">Homodimer. Polymerizes to form a dynamic ring structure in a strictly GTP-dependent manner. Interacts directly with several other division proteins.</text>
</comment>
<keyword evidence="7 8" id="KW-0131">Cell cycle</keyword>
<dbReference type="Proteomes" id="UP000229681">
    <property type="component" value="Unassembled WGS sequence"/>
</dbReference>
<comment type="function">
    <text evidence="8 10">Essential cell division protein that forms a contractile ring structure (Z ring) at the future cell division site. The regulation of the ring assembly controls the timing and the location of cell division. One of the functions of the FtsZ ring is to recruit other cell division proteins to the septum to produce a new cell wall between the dividing cells. Binds GTP and shows GTPase activity.</text>
</comment>
<evidence type="ECO:0000313" key="14">
    <source>
        <dbReference type="EMBL" id="PJF36658.1"/>
    </source>
</evidence>
<feature type="domain" description="Tubulin/FtsZ GTPase" evidence="12">
    <location>
        <begin position="9"/>
        <end position="201"/>
    </location>
</feature>
<evidence type="ECO:0000256" key="6">
    <source>
        <dbReference type="ARBA" id="ARBA00023210"/>
    </source>
</evidence>
<feature type="binding site" evidence="8">
    <location>
        <begin position="104"/>
        <end position="106"/>
    </location>
    <ligand>
        <name>GTP</name>
        <dbReference type="ChEBI" id="CHEBI:37565"/>
    </ligand>
</feature>
<dbReference type="SUPFAM" id="SSF55307">
    <property type="entry name" value="Tubulin C-terminal domain-like"/>
    <property type="match status" value="1"/>
</dbReference>
<dbReference type="EMBL" id="PGTM01000039">
    <property type="protein sequence ID" value="PJF36658.1"/>
    <property type="molecule type" value="Genomic_DNA"/>
</dbReference>
<dbReference type="GO" id="GO:0005525">
    <property type="term" value="F:GTP binding"/>
    <property type="evidence" value="ECO:0007669"/>
    <property type="project" value="UniProtKB-UniRule"/>
</dbReference>
<protein>
    <recommendedName>
        <fullName evidence="8 9">Cell division protein FtsZ</fullName>
    </recommendedName>
</protein>
<keyword evidence="5 8" id="KW-0342">GTP-binding</keyword>
<comment type="subcellular location">
    <subcellularLocation>
        <location evidence="8">Cytoplasm</location>
    </subcellularLocation>
    <text evidence="8">Assembles at midcell at the inner surface of the cytoplasmic membrane.</text>
</comment>
<dbReference type="Pfam" id="PF12327">
    <property type="entry name" value="FtsZ_C"/>
    <property type="match status" value="1"/>
</dbReference>
<evidence type="ECO:0000313" key="16">
    <source>
        <dbReference type="Proteomes" id="UP000228947"/>
    </source>
</evidence>
<dbReference type="EMBL" id="PGTL01000001">
    <property type="protein sequence ID" value="PJF43356.1"/>
    <property type="molecule type" value="Genomic_DNA"/>
</dbReference>
<dbReference type="InterPro" id="IPR020805">
    <property type="entry name" value="Cell_div_FtsZ_CS"/>
</dbReference>
<dbReference type="InterPro" id="IPR045061">
    <property type="entry name" value="FtsZ/CetZ"/>
</dbReference>
<dbReference type="SMART" id="SM00865">
    <property type="entry name" value="Tubulin_C"/>
    <property type="match status" value="1"/>
</dbReference>
<evidence type="ECO:0000256" key="2">
    <source>
        <dbReference type="ARBA" id="ARBA00022490"/>
    </source>
</evidence>
<dbReference type="PANTHER" id="PTHR30314">
    <property type="entry name" value="CELL DIVISION PROTEIN FTSZ-RELATED"/>
    <property type="match status" value="1"/>
</dbReference>
<dbReference type="InterPro" id="IPR037103">
    <property type="entry name" value="Tubulin/FtsZ-like_C"/>
</dbReference>
<dbReference type="PROSITE" id="PS01134">
    <property type="entry name" value="FTSZ_1"/>
    <property type="match status" value="1"/>
</dbReference>
<dbReference type="InterPro" id="IPR036525">
    <property type="entry name" value="Tubulin/FtsZ_GTPase_sf"/>
</dbReference>
<feature type="domain" description="Tubulin/FtsZ 2-layer sandwich" evidence="13">
    <location>
        <begin position="203"/>
        <end position="320"/>
    </location>
</feature>
<dbReference type="InterPro" id="IPR024757">
    <property type="entry name" value="FtsZ_C"/>
</dbReference>
<feature type="compositionally biased region" description="Low complexity" evidence="11">
    <location>
        <begin position="331"/>
        <end position="343"/>
    </location>
</feature>
<feature type="compositionally biased region" description="Pro residues" evidence="11">
    <location>
        <begin position="378"/>
        <end position="394"/>
    </location>
</feature>
<dbReference type="GO" id="GO:0000917">
    <property type="term" value="P:division septum assembly"/>
    <property type="evidence" value="ECO:0007669"/>
    <property type="project" value="UniProtKB-KW"/>
</dbReference>
<evidence type="ECO:0000259" key="12">
    <source>
        <dbReference type="SMART" id="SM00864"/>
    </source>
</evidence>
<evidence type="ECO:0000256" key="7">
    <source>
        <dbReference type="ARBA" id="ARBA00023306"/>
    </source>
</evidence>
<dbReference type="Proteomes" id="UP000228947">
    <property type="component" value="Unassembled WGS sequence"/>
</dbReference>
<sequence length="414" mass="43599">MIGDMNFAMIKVVGVGGGGSNAVNRMIEEGLGGVEFIAVNTDSQALTLSKARTRVRIGEKLTRGLGAGGNPEIGRKAAEESADELYEVLRGADMVFITSGMGGGTGTGAAPVIAQIAKELGALTIGVVTKPFSFEGARRISTAEMGIEELKSRVDTLIVIPNDRLLQIMDKKTPLNAAFRIADDVLRQGIQGISEVITVPGLINLDFADVRAIMSEGGAALMAVGTASGDDRARKAAEMAVSSNLLDVTIDGARGILFNVTGGPDMSLFEVNEAAAIIKETAHPDVQLIFGAVIDENMRDQIRITVIATGFERASSINSRPVVKPSATDWRAQAAAARQAAQANPPQQTMRQQAPVPPAEPRESREPRSTQAAAPTTPVQPPASAQPPQPPPASNTPNTYSSDDLDIPTFLRRR</sequence>
<reference evidence="16 17" key="1">
    <citation type="submission" date="2017-11" db="EMBL/GenBank/DDBJ databases">
        <title>Evolution of Phototrophy in the Chloroflexi Phylum Driven by Horizontal Gene Transfer.</title>
        <authorList>
            <person name="Ward L.M."/>
            <person name="Hemp J."/>
            <person name="Shih P.M."/>
            <person name="Mcglynn S.E."/>
            <person name="Fischer W."/>
        </authorList>
    </citation>
    <scope>NUCLEOTIDE SEQUENCE [LARGE SCALE GENOMIC DNA]</scope>
    <source>
        <strain evidence="15">CP1_1M</strain>
        <strain evidence="14">JP3_13</strain>
    </source>
</reference>
<evidence type="ECO:0000256" key="3">
    <source>
        <dbReference type="ARBA" id="ARBA00022618"/>
    </source>
</evidence>
<dbReference type="PROSITE" id="PS01135">
    <property type="entry name" value="FTSZ_2"/>
    <property type="match status" value="1"/>
</dbReference>
<evidence type="ECO:0000256" key="9">
    <source>
        <dbReference type="NCBIfam" id="TIGR00065"/>
    </source>
</evidence>
<comment type="caution">
    <text evidence="15">The sequence shown here is derived from an EMBL/GenBank/DDBJ whole genome shotgun (WGS) entry which is preliminary data.</text>
</comment>
<dbReference type="AlphaFoldDB" id="A0A2M8Q0M3"/>
<dbReference type="NCBIfam" id="TIGR00065">
    <property type="entry name" value="ftsZ"/>
    <property type="match status" value="1"/>
</dbReference>
<evidence type="ECO:0000313" key="15">
    <source>
        <dbReference type="EMBL" id="PJF43356.1"/>
    </source>
</evidence>
<evidence type="ECO:0000313" key="17">
    <source>
        <dbReference type="Proteomes" id="UP000229681"/>
    </source>
</evidence>
<dbReference type="Gene3D" id="3.40.50.1440">
    <property type="entry name" value="Tubulin/FtsZ, GTPase domain"/>
    <property type="match status" value="1"/>
</dbReference>
<dbReference type="SMART" id="SM00864">
    <property type="entry name" value="Tubulin"/>
    <property type="match status" value="1"/>
</dbReference>
<dbReference type="GO" id="GO:0051258">
    <property type="term" value="P:protein polymerization"/>
    <property type="evidence" value="ECO:0007669"/>
    <property type="project" value="UniProtKB-UniRule"/>
</dbReference>
<feature type="binding site" evidence="8">
    <location>
        <position position="183"/>
    </location>
    <ligand>
        <name>GTP</name>
        <dbReference type="ChEBI" id="CHEBI:37565"/>
    </ligand>
</feature>
<dbReference type="Gene3D" id="3.30.1330.20">
    <property type="entry name" value="Tubulin/FtsZ, C-terminal domain"/>
    <property type="match status" value="1"/>
</dbReference>
<dbReference type="InterPro" id="IPR000158">
    <property type="entry name" value="Cell_div_FtsZ"/>
</dbReference>
<dbReference type="GO" id="GO:0005737">
    <property type="term" value="C:cytoplasm"/>
    <property type="evidence" value="ECO:0007669"/>
    <property type="project" value="UniProtKB-SubCell"/>
</dbReference>
<feature type="binding site" evidence="8">
    <location>
        <position position="139"/>
    </location>
    <ligand>
        <name>GTP</name>
        <dbReference type="ChEBI" id="CHEBI:37565"/>
    </ligand>
</feature>
<dbReference type="PRINTS" id="PR00423">
    <property type="entry name" value="CELLDVISFTSZ"/>
</dbReference>
<dbReference type="GO" id="GO:0043093">
    <property type="term" value="P:FtsZ-dependent cytokinesis"/>
    <property type="evidence" value="ECO:0007669"/>
    <property type="project" value="UniProtKB-UniRule"/>
</dbReference>
<organism evidence="15 16">
    <name type="scientific">Candidatus Thermofonsia Clade 1 bacterium</name>
    <dbReference type="NCBI Taxonomy" id="2364210"/>
    <lineage>
        <taxon>Bacteria</taxon>
        <taxon>Bacillati</taxon>
        <taxon>Chloroflexota</taxon>
        <taxon>Candidatus Thermofontia</taxon>
        <taxon>Candidatus Thermofonsia Clade 1</taxon>
    </lineage>
</organism>
<dbReference type="InterPro" id="IPR018316">
    <property type="entry name" value="Tubulin/FtsZ_2-layer-sand-dom"/>
</dbReference>
<evidence type="ECO:0000256" key="5">
    <source>
        <dbReference type="ARBA" id="ARBA00023134"/>
    </source>
</evidence>